<organism evidence="1 2">
    <name type="scientific">Goodea atripinnis</name>
    <dbReference type="NCBI Taxonomy" id="208336"/>
    <lineage>
        <taxon>Eukaryota</taxon>
        <taxon>Metazoa</taxon>
        <taxon>Chordata</taxon>
        <taxon>Craniata</taxon>
        <taxon>Vertebrata</taxon>
        <taxon>Euteleostomi</taxon>
        <taxon>Actinopterygii</taxon>
        <taxon>Neopterygii</taxon>
        <taxon>Teleostei</taxon>
        <taxon>Neoteleostei</taxon>
        <taxon>Acanthomorphata</taxon>
        <taxon>Ovalentaria</taxon>
        <taxon>Atherinomorphae</taxon>
        <taxon>Cyprinodontiformes</taxon>
        <taxon>Goodeidae</taxon>
        <taxon>Goodea</taxon>
    </lineage>
</organism>
<proteinExistence type="predicted"/>
<evidence type="ECO:0000313" key="1">
    <source>
        <dbReference type="EMBL" id="MEQ2164515.1"/>
    </source>
</evidence>
<dbReference type="EMBL" id="JAHRIO010020369">
    <property type="protein sequence ID" value="MEQ2164515.1"/>
    <property type="molecule type" value="Genomic_DNA"/>
</dbReference>
<keyword evidence="2" id="KW-1185">Reference proteome</keyword>
<sequence>HLPLAWGLSSQMYICQQKASRAVQALLQHIGPFYWIIICSGMLHIAPEPALGIWETFYRDKLTLSSEERVSLNLNLPSPPYLVISSASLFLLTDYSNPQEMCSATHLTRSLRLTFWHFVVHIG</sequence>
<name>A0ABV0MZG7_9TELE</name>
<protein>
    <submittedName>
        <fullName evidence="1">Uncharacterized protein</fullName>
    </submittedName>
</protein>
<evidence type="ECO:0000313" key="2">
    <source>
        <dbReference type="Proteomes" id="UP001476798"/>
    </source>
</evidence>
<dbReference type="Proteomes" id="UP001476798">
    <property type="component" value="Unassembled WGS sequence"/>
</dbReference>
<feature type="non-terminal residue" evidence="1">
    <location>
        <position position="1"/>
    </location>
</feature>
<comment type="caution">
    <text evidence="1">The sequence shown here is derived from an EMBL/GenBank/DDBJ whole genome shotgun (WGS) entry which is preliminary data.</text>
</comment>
<reference evidence="1 2" key="1">
    <citation type="submission" date="2021-06" db="EMBL/GenBank/DDBJ databases">
        <authorList>
            <person name="Palmer J.M."/>
        </authorList>
    </citation>
    <scope>NUCLEOTIDE SEQUENCE [LARGE SCALE GENOMIC DNA]</scope>
    <source>
        <strain evidence="1 2">GA_2019</strain>
        <tissue evidence="1">Muscle</tissue>
    </source>
</reference>
<gene>
    <name evidence="1" type="ORF">GOODEAATRI_007452</name>
</gene>
<accession>A0ABV0MZG7</accession>